<keyword evidence="10" id="KW-0325">Glycoprotein</keyword>
<dbReference type="AlphaFoldDB" id="A0A7M7KX29"/>
<evidence type="ECO:0000313" key="15">
    <source>
        <dbReference type="Proteomes" id="UP000594260"/>
    </source>
</evidence>
<keyword evidence="9" id="KW-0675">Receptor</keyword>
<reference evidence="14" key="1">
    <citation type="submission" date="2021-01" db="UniProtKB">
        <authorList>
            <consortium name="EnsemblMetazoa"/>
        </authorList>
    </citation>
    <scope>IDENTIFICATION</scope>
</reference>
<dbReference type="InParanoid" id="A0A7M7KX29"/>
<dbReference type="PANTHER" id="PTHR11923">
    <property type="entry name" value="SCAVENGER RECEPTOR CLASS B TYPE-1 SR-B1"/>
    <property type="match status" value="1"/>
</dbReference>
<evidence type="ECO:0000256" key="7">
    <source>
        <dbReference type="ARBA" id="ARBA00023136"/>
    </source>
</evidence>
<dbReference type="Pfam" id="PF01130">
    <property type="entry name" value="CD36"/>
    <property type="match status" value="1"/>
</dbReference>
<keyword evidence="7 13" id="KW-0472">Membrane</keyword>
<evidence type="ECO:0000256" key="1">
    <source>
        <dbReference type="ARBA" id="ARBA00004189"/>
    </source>
</evidence>
<evidence type="ECO:0000256" key="12">
    <source>
        <dbReference type="ARBA" id="ARBA00042244"/>
    </source>
</evidence>
<evidence type="ECO:0000256" key="4">
    <source>
        <dbReference type="ARBA" id="ARBA00022475"/>
    </source>
</evidence>
<proteinExistence type="inferred from homology"/>
<evidence type="ECO:0000256" key="3">
    <source>
        <dbReference type="ARBA" id="ARBA00010532"/>
    </source>
</evidence>
<dbReference type="PRINTS" id="PR01609">
    <property type="entry name" value="CD36FAMILY"/>
</dbReference>
<keyword evidence="15" id="KW-1185">Reference proteome</keyword>
<dbReference type="EnsemblMetazoa" id="XM_022817292">
    <property type="protein sequence ID" value="XP_022673027"/>
    <property type="gene ID" value="LOC111255378"/>
</dbReference>
<keyword evidence="8" id="KW-1015">Disulfide bond</keyword>
<protein>
    <recommendedName>
        <fullName evidence="11">Scavenger receptor class B member 1</fullName>
    </recommendedName>
    <alternativeName>
        <fullName evidence="12">SR-BI</fullName>
    </alternativeName>
</protein>
<dbReference type="OrthoDB" id="514335at2759"/>
<dbReference type="GeneID" id="111255378"/>
<dbReference type="GO" id="GO:0005044">
    <property type="term" value="F:scavenger receptor activity"/>
    <property type="evidence" value="ECO:0007669"/>
    <property type="project" value="TreeGrafter"/>
</dbReference>
<dbReference type="OMA" id="RCCGVTQ"/>
<feature type="transmembrane region" description="Helical" evidence="13">
    <location>
        <begin position="476"/>
        <end position="495"/>
    </location>
</feature>
<dbReference type="RefSeq" id="XP_022673028.1">
    <property type="nucleotide sequence ID" value="XM_022817293.1"/>
</dbReference>
<evidence type="ECO:0000256" key="8">
    <source>
        <dbReference type="ARBA" id="ARBA00023157"/>
    </source>
</evidence>
<dbReference type="GO" id="GO:0005737">
    <property type="term" value="C:cytoplasm"/>
    <property type="evidence" value="ECO:0007669"/>
    <property type="project" value="TreeGrafter"/>
</dbReference>
<dbReference type="KEGG" id="vde:111255378"/>
<dbReference type="Proteomes" id="UP000594260">
    <property type="component" value="Unplaced"/>
</dbReference>
<evidence type="ECO:0000256" key="5">
    <source>
        <dbReference type="ARBA" id="ARBA00022692"/>
    </source>
</evidence>
<sequence length="522" mass="59359">MCGGSFCQSELNKPGGHRSEASVGRCTPHLAVTCSLCIGLFFCVFGMVSYAAFGPILRQQVKANLIIDPSNEVYENWKETPVPIYVSMFLFNYTNPDDIILGAKPKLQQLGPFVYRERRQKVNITFNGNGTVSYRQLLSYEHLPELSASSLDVKLYTLNVPMIGAAYKNRKTPSNEEQPMASALEEMFSKMNQSLLIHRTVRELLFDGYEDQMLKLAKQWSWSPTTRFGYQIDRNNSNDGIYTVFTGENGMANYGTIESWQGRHRVIGFRKSCSFINGTTGEMWPPYTLTSKSSLLFFTSPLCRSLRLDFLRNEVVKGIQVLRYHLNERLFDYSIEENQCFCSKKKGKDPECFPNGVLDLSRCQSDAPIVVSLPHLLYASPSITEAVEGLSPDPQLHEFFMDVEPSMGIPLRVSAKVQMNVIVDAFKYFKYFEMFETRKFLPTFWIETAAVVNDDFAFKIRLVVQDLGSYVSFASYAWVLIGLFIIMFTLGYVIAHTRRSRMGQPSPYGYSTIKMAEVVTGR</sequence>
<evidence type="ECO:0000256" key="10">
    <source>
        <dbReference type="ARBA" id="ARBA00023180"/>
    </source>
</evidence>
<accession>A0A7M7KX29</accession>
<evidence type="ECO:0000256" key="13">
    <source>
        <dbReference type="SAM" id="Phobius"/>
    </source>
</evidence>
<evidence type="ECO:0000256" key="6">
    <source>
        <dbReference type="ARBA" id="ARBA00022989"/>
    </source>
</evidence>
<evidence type="ECO:0000256" key="11">
    <source>
        <dbReference type="ARBA" id="ARBA00040821"/>
    </source>
</evidence>
<dbReference type="RefSeq" id="XP_022673026.1">
    <property type="nucleotide sequence ID" value="XM_022817291.1"/>
</dbReference>
<keyword evidence="4" id="KW-1003">Cell membrane</keyword>
<keyword evidence="5 13" id="KW-0812">Transmembrane</keyword>
<feature type="transmembrane region" description="Helical" evidence="13">
    <location>
        <begin position="30"/>
        <end position="53"/>
    </location>
</feature>
<dbReference type="EnsemblMetazoa" id="XM_022817293">
    <property type="protein sequence ID" value="XP_022673028"/>
    <property type="gene ID" value="LOC111255378"/>
</dbReference>
<name>A0A7M7KX29_VARDE</name>
<dbReference type="InterPro" id="IPR002159">
    <property type="entry name" value="CD36_fam"/>
</dbReference>
<dbReference type="GO" id="GO:0005901">
    <property type="term" value="C:caveola"/>
    <property type="evidence" value="ECO:0007669"/>
    <property type="project" value="UniProtKB-SubCell"/>
</dbReference>
<keyword evidence="6 13" id="KW-1133">Transmembrane helix</keyword>
<evidence type="ECO:0000256" key="9">
    <source>
        <dbReference type="ARBA" id="ARBA00023170"/>
    </source>
</evidence>
<organism evidence="14 15">
    <name type="scientific">Varroa destructor</name>
    <name type="common">Honeybee mite</name>
    <dbReference type="NCBI Taxonomy" id="109461"/>
    <lineage>
        <taxon>Eukaryota</taxon>
        <taxon>Metazoa</taxon>
        <taxon>Ecdysozoa</taxon>
        <taxon>Arthropoda</taxon>
        <taxon>Chelicerata</taxon>
        <taxon>Arachnida</taxon>
        <taxon>Acari</taxon>
        <taxon>Parasitiformes</taxon>
        <taxon>Mesostigmata</taxon>
        <taxon>Gamasina</taxon>
        <taxon>Dermanyssoidea</taxon>
        <taxon>Varroidae</taxon>
        <taxon>Varroa</taxon>
    </lineage>
</organism>
<evidence type="ECO:0000313" key="14">
    <source>
        <dbReference type="EnsemblMetazoa" id="XP_022673027"/>
    </source>
</evidence>
<dbReference type="RefSeq" id="XP_022673027.1">
    <property type="nucleotide sequence ID" value="XM_022817292.1"/>
</dbReference>
<evidence type="ECO:0000256" key="2">
    <source>
        <dbReference type="ARBA" id="ARBA00004651"/>
    </source>
</evidence>
<comment type="subcellular location">
    <subcellularLocation>
        <location evidence="2">Cell membrane</location>
        <topology evidence="2">Multi-pass membrane protein</topology>
    </subcellularLocation>
    <subcellularLocation>
        <location evidence="1">Membrane</location>
        <location evidence="1">Caveola</location>
        <topology evidence="1">Multi-pass membrane protein</topology>
    </subcellularLocation>
</comment>
<dbReference type="EnsemblMetazoa" id="XM_022817291">
    <property type="protein sequence ID" value="XP_022673026"/>
    <property type="gene ID" value="LOC111255378"/>
</dbReference>
<comment type="similarity">
    <text evidence="3">Belongs to the CD36 family.</text>
</comment>
<dbReference type="PANTHER" id="PTHR11923:SF110">
    <property type="entry name" value="SCAVENGER RECEPTOR CLASS B MEMBER 1"/>
    <property type="match status" value="1"/>
</dbReference>